<evidence type="ECO:0000256" key="1">
    <source>
        <dbReference type="SAM" id="MobiDB-lite"/>
    </source>
</evidence>
<gene>
    <name evidence="2" type="ORF">GMARGA_LOCUS19166</name>
</gene>
<feature type="compositionally biased region" description="Polar residues" evidence="1">
    <location>
        <begin position="229"/>
        <end position="241"/>
    </location>
</feature>
<feature type="compositionally biased region" description="Acidic residues" evidence="1">
    <location>
        <begin position="291"/>
        <end position="301"/>
    </location>
</feature>
<feature type="region of interest" description="Disordered" evidence="1">
    <location>
        <begin position="221"/>
        <end position="301"/>
    </location>
</feature>
<proteinExistence type="predicted"/>
<keyword evidence="3" id="KW-1185">Reference proteome</keyword>
<dbReference type="Proteomes" id="UP000789901">
    <property type="component" value="Unassembled WGS sequence"/>
</dbReference>
<organism evidence="2 3">
    <name type="scientific">Gigaspora margarita</name>
    <dbReference type="NCBI Taxonomy" id="4874"/>
    <lineage>
        <taxon>Eukaryota</taxon>
        <taxon>Fungi</taxon>
        <taxon>Fungi incertae sedis</taxon>
        <taxon>Mucoromycota</taxon>
        <taxon>Glomeromycotina</taxon>
        <taxon>Glomeromycetes</taxon>
        <taxon>Diversisporales</taxon>
        <taxon>Gigasporaceae</taxon>
        <taxon>Gigaspora</taxon>
    </lineage>
</organism>
<evidence type="ECO:0000313" key="2">
    <source>
        <dbReference type="EMBL" id="CAG8776722.1"/>
    </source>
</evidence>
<reference evidence="2 3" key="1">
    <citation type="submission" date="2021-06" db="EMBL/GenBank/DDBJ databases">
        <authorList>
            <person name="Kallberg Y."/>
            <person name="Tangrot J."/>
            <person name="Rosling A."/>
        </authorList>
    </citation>
    <scope>NUCLEOTIDE SEQUENCE [LARGE SCALE GENOMIC DNA]</scope>
    <source>
        <strain evidence="2 3">120-4 pot B 10/14</strain>
    </source>
</reference>
<protein>
    <submittedName>
        <fullName evidence="2">21383_t:CDS:1</fullName>
    </submittedName>
</protein>
<dbReference type="EMBL" id="CAJVQB010015803">
    <property type="protein sequence ID" value="CAG8776722.1"/>
    <property type="molecule type" value="Genomic_DNA"/>
</dbReference>
<name>A0ABN7VIU1_GIGMA</name>
<accession>A0ABN7VIU1</accession>
<sequence length="301" mass="34125">MSSSVHTPNTKRTLQEQDDADTEILDFLQMIDDSGKDTFNSYYIFLTIIDHGQLCTYLTENKSFDPSTYFQFKEEKDWDTSGEATENETNEIYQNLMNIRFDSLELSLGSVTLHERLDLDDLFLKDNDDSWSMLNITRPIVPKTIKSVVQKSLLRKSQDTSGTQDVRIQTTSNSSTIPNTKAVKEVKVIGSGIKPLHGNNKQDIFSGTSLSSKSSSIKPIIGTTKAPIQKTQSMSKATRTTSIKDDDDIDDFLKSLEDEDVKPLPRSNNIKKQSIRKTTDKTSKKSKKENEMEEWLDDVLK</sequence>
<evidence type="ECO:0000313" key="3">
    <source>
        <dbReference type="Proteomes" id="UP000789901"/>
    </source>
</evidence>
<comment type="caution">
    <text evidence="2">The sequence shown here is derived from an EMBL/GenBank/DDBJ whole genome shotgun (WGS) entry which is preliminary data.</text>
</comment>